<dbReference type="InterPro" id="IPR029465">
    <property type="entry name" value="ATPgrasp_TupA"/>
</dbReference>
<reference evidence="1 2" key="2">
    <citation type="submission" date="2008-10" db="EMBL/GenBank/DDBJ databases">
        <title>Draft genome sequence of Anaerococcus hydrogenalis (DSM 7454).</title>
        <authorList>
            <person name="Sudarsanam P."/>
            <person name="Ley R."/>
            <person name="Guruge J."/>
            <person name="Turnbaugh P.J."/>
            <person name="Mahowald M."/>
            <person name="Liep D."/>
            <person name="Gordon J."/>
        </authorList>
    </citation>
    <scope>NUCLEOTIDE SEQUENCE [LARGE SCALE GENOMIC DNA]</scope>
    <source>
        <strain evidence="1 2">DSM 7454</strain>
    </source>
</reference>
<evidence type="ECO:0000313" key="1">
    <source>
        <dbReference type="EMBL" id="EEB36715.1"/>
    </source>
</evidence>
<dbReference type="Proteomes" id="UP000005451">
    <property type="component" value="Unassembled WGS sequence"/>
</dbReference>
<accession>B6W7H2</accession>
<dbReference type="STRING" id="561177.ANHYDRO_00518"/>
<proteinExistence type="predicted"/>
<dbReference type="RefSeq" id="WP_004812962.1">
    <property type="nucleotide sequence ID" value="NZ_ABXA01000012.1"/>
</dbReference>
<organism evidence="1 2">
    <name type="scientific">Anaerococcus hydrogenalis DSM 7454</name>
    <dbReference type="NCBI Taxonomy" id="561177"/>
    <lineage>
        <taxon>Bacteria</taxon>
        <taxon>Bacillati</taxon>
        <taxon>Bacillota</taxon>
        <taxon>Tissierellia</taxon>
        <taxon>Tissierellales</taxon>
        <taxon>Peptoniphilaceae</taxon>
        <taxon>Anaerococcus</taxon>
    </lineage>
</organism>
<dbReference type="AlphaFoldDB" id="B6W7H2"/>
<gene>
    <name evidence="1" type="ORF">ANHYDRO_00518</name>
</gene>
<dbReference type="eggNOG" id="COG2182">
    <property type="taxonomic scope" value="Bacteria"/>
</dbReference>
<reference evidence="1 2" key="1">
    <citation type="submission" date="2008-09" db="EMBL/GenBank/DDBJ databases">
        <authorList>
            <person name="Fulton L."/>
            <person name="Clifton S."/>
            <person name="Fulton B."/>
            <person name="Xu J."/>
            <person name="Minx P."/>
            <person name="Pepin K.H."/>
            <person name="Johnson M."/>
            <person name="Thiruvilangam P."/>
            <person name="Bhonagiri V."/>
            <person name="Nash W.E."/>
            <person name="Mardis E.R."/>
            <person name="Wilson R.K."/>
        </authorList>
    </citation>
    <scope>NUCLEOTIDE SEQUENCE [LARGE SCALE GENOMIC DNA]</scope>
    <source>
        <strain evidence="1 2">DSM 7454</strain>
    </source>
</reference>
<comment type="caution">
    <text evidence="1">The sequence shown here is derived from an EMBL/GenBank/DDBJ whole genome shotgun (WGS) entry which is preliminary data.</text>
</comment>
<dbReference type="EMBL" id="ABXA01000012">
    <property type="protein sequence ID" value="EEB36715.1"/>
    <property type="molecule type" value="Genomic_DNA"/>
</dbReference>
<sequence>MSNFKYYIKRFGIIGILKQILNKLGLIKFNVYEFLYNRYYSKLKKENYENELIEWYQYRSQSEKNPLENPKTFNEKIQWLKLNDSTHLKTICADKYLVRDYVKDKVGEEYLIPLLGYWDKFEDIDFSKLPKKMIFKSTTGSARYKIIKDKDNIDYKDLKKSMDLWQKLPYGYAGMEIHYFDIDRKIICEKLLDMKGPSVIDYKIHCFNGKPLIVEYISDRKGHSYCETWFDTSWNKLNIFMDADSSFNHKITPTPPQKLKEMLKISKILSEDFIYVRVDLYEIEGTIYFGELTFTPANGFDIWKGTKSQLLVGNLLRLPFESRLNDEEISKIMLELKL</sequence>
<dbReference type="Pfam" id="PF14305">
    <property type="entry name" value="ATPgrasp_TupA"/>
    <property type="match status" value="1"/>
</dbReference>
<evidence type="ECO:0000313" key="2">
    <source>
        <dbReference type="Proteomes" id="UP000005451"/>
    </source>
</evidence>
<protein>
    <submittedName>
        <fullName evidence="1">Uncharacterized protein</fullName>
    </submittedName>
</protein>
<name>B6W7H2_9FIRM</name>